<evidence type="ECO:0000313" key="2">
    <source>
        <dbReference type="Proteomes" id="UP000001955"/>
    </source>
</evidence>
<dbReference type="KEGG" id="ebt:EBL_c23620"/>
<dbReference type="eggNOG" id="COG3042">
    <property type="taxonomic scope" value="Bacteria"/>
</dbReference>
<dbReference type="EMBL" id="CP001560">
    <property type="protein sequence ID" value="AFJ47451.1"/>
    <property type="molecule type" value="Genomic_DNA"/>
</dbReference>
<gene>
    <name evidence="1" type="ordered locus">EBL_c23620</name>
</gene>
<dbReference type="InterPro" id="IPR005590">
    <property type="entry name" value="DUF333"/>
</dbReference>
<name>I2BA97_SHIBC</name>
<organism evidence="1 2">
    <name type="scientific">Shimwellia blattae (strain ATCC 29907 / DSM 4481 / JCM 1650 / NBRC 105725 / CDC 9005-74)</name>
    <name type="common">Escherichia blattae</name>
    <dbReference type="NCBI Taxonomy" id="630626"/>
    <lineage>
        <taxon>Bacteria</taxon>
        <taxon>Pseudomonadati</taxon>
        <taxon>Pseudomonadota</taxon>
        <taxon>Gammaproteobacteria</taxon>
        <taxon>Enterobacterales</taxon>
        <taxon>Enterobacteriaceae</taxon>
        <taxon>Shimwellia</taxon>
    </lineage>
</organism>
<dbReference type="OrthoDB" id="148878at2"/>
<dbReference type="AlphaFoldDB" id="I2BA97"/>
<proteinExistence type="predicted"/>
<sequence length="75" mass="7836">MKYILLLLVGAGLAGCAGDNPRGGAGETANPAAVYCLKRGGTLIPVSDAGGQSHRCKLPTGEVLDEWLLFRRDHS</sequence>
<reference evidence="1 2" key="1">
    <citation type="journal article" date="2012" name="J. Bacteriol.">
        <title>Complete genome sequence of the B12-producing Shimwellia blattae strain DSM 4481, isolated from a cockroach.</title>
        <authorList>
            <person name="Brzuszkiewicz E."/>
            <person name="Waschkowitz T."/>
            <person name="Wiezer A."/>
            <person name="Daniel R."/>
        </authorList>
    </citation>
    <scope>NUCLEOTIDE SEQUENCE [LARGE SCALE GENOMIC DNA]</scope>
    <source>
        <strain evidence="2">ATCC 29907 / DSM 4481 / JCM 1650 / NBRC 105725 / CDC 9005-74</strain>
    </source>
</reference>
<dbReference type="HOGENOM" id="CLU_155318_1_1_6"/>
<accession>K6WEW5</accession>
<dbReference type="RefSeq" id="WP_002440295.1">
    <property type="nucleotide sequence ID" value="NC_017910.1"/>
</dbReference>
<dbReference type="PROSITE" id="PS51257">
    <property type="entry name" value="PROKAR_LIPOPROTEIN"/>
    <property type="match status" value="1"/>
</dbReference>
<evidence type="ECO:0000313" key="1">
    <source>
        <dbReference type="EMBL" id="AFJ47451.1"/>
    </source>
</evidence>
<dbReference type="STRING" id="630626.EBL_c23620"/>
<protein>
    <submittedName>
        <fullName evidence="1">Conserved outer membrane protein</fullName>
    </submittedName>
</protein>
<accession>I2BA97</accession>
<keyword evidence="2" id="KW-1185">Reference proteome</keyword>
<dbReference type="Proteomes" id="UP000001955">
    <property type="component" value="Chromosome"/>
</dbReference>
<dbReference type="Pfam" id="PF03891">
    <property type="entry name" value="DUF333"/>
    <property type="match status" value="1"/>
</dbReference>